<dbReference type="InterPro" id="IPR001394">
    <property type="entry name" value="Peptidase_C19_UCH"/>
</dbReference>
<dbReference type="InterPro" id="IPR001607">
    <property type="entry name" value="Znf_UBP"/>
</dbReference>
<name>A0A8H2VHQ9_9SACH</name>
<dbReference type="PROSITE" id="PS00973">
    <property type="entry name" value="USP_2"/>
    <property type="match status" value="1"/>
</dbReference>
<dbReference type="InterPro" id="IPR009060">
    <property type="entry name" value="UBA-like_sf"/>
</dbReference>
<dbReference type="RefSeq" id="XP_041407740.1">
    <property type="nucleotide sequence ID" value="XM_041551806.1"/>
</dbReference>
<sequence>MENEILERINVPAVIDRDECIYCFETPVNNIPEGLTTAGTEHSLNICLSCFQSVCELHRELHMNVTQNSCDTIHVNYLNVAKLEKSKKETDNAGDVTPTKKIKLQVTEKSEDDLYDTVWELIQVQGENTEVLLNSESLRGQSTPEKISSILSAKSQQLADQASSWQLEIHTCEHSRNFNVADVPVSKIDTSKCNDCGLDSNLWLCLHCGNLGCGREQIGIEGHSHGLKHYETHNDHCLAIKLGSLSENSNDLYCYQCDDEVKFNDGNKILSLILQKFGIDISNKMATEKTLTELQVEQNMNWDFKMTDSQGNQLISLQANDELGCGLLNLGNSCYLNSAIQCLLNGGVSHWGEQLIEDIGVEFPMDVVYPSNNLKCQLIKLTNALKMTPDQYPQGIKPRSFKKCIGGNHEEFSSNRQQDAMEFLTYLIAQLDKKYFDKKSNTNDDEDYNNNPSDLMRFTMEDKLQCQTCHKVKYSYSTAEALQLPLLENDETQDIKERLSSFFANETIEFNCPNCKSGVSNAATKQAHMKTFPDTLVLNPVRIKLANWTPVKTSNELLLPGVDDPEDLLDMSQWKAHGFDVDNEQLMEDNEAQGFEPNAESMSQLKEMGFTENAAMRALYATGNQPGSTESAMNWLFQHVDDADLNDPFEPPSSDKQNSNNREVDSGSLDTMLAMGLDGKLSTKALLLNQGDVSRSIEWVFNNMDDDGEIIETNTAAAADSTTNTKEYGHDEPLRYKLRGVVCHKGNSVHSGHYVAFIRKTVPDMTGEQWVLYNDEKIVLAQDTQEIRQNGYIYFYSRS</sequence>
<dbReference type="InterPro" id="IPR038765">
    <property type="entry name" value="Papain-like_cys_pep_sf"/>
</dbReference>
<dbReference type="InterPro" id="IPR013083">
    <property type="entry name" value="Znf_RING/FYVE/PHD"/>
</dbReference>
<accession>A0A8H2VHQ9</accession>
<keyword evidence="3 11" id="KW-0645">Protease</keyword>
<protein>
    <recommendedName>
        <fullName evidence="11 15">Ubiquitin carboxyl-terminal hydrolase</fullName>
        <ecNumber evidence="11 15">3.4.19.12</ecNumber>
    </recommendedName>
</protein>
<dbReference type="GO" id="GO:0004843">
    <property type="term" value="F:cysteine-type deubiquitinase activity"/>
    <property type="evidence" value="ECO:0007669"/>
    <property type="project" value="UniProtKB-UniRule"/>
</dbReference>
<feature type="domain" description="UBA" evidence="17">
    <location>
        <begin position="663"/>
        <end position="703"/>
    </location>
</feature>
<dbReference type="Gene3D" id="3.90.70.10">
    <property type="entry name" value="Cysteine proteinases"/>
    <property type="match status" value="1"/>
</dbReference>
<evidence type="ECO:0000256" key="1">
    <source>
        <dbReference type="ARBA" id="ARBA00000707"/>
    </source>
</evidence>
<feature type="region of interest" description="Disordered" evidence="16">
    <location>
        <begin position="643"/>
        <end position="666"/>
    </location>
</feature>
<feature type="binding site" evidence="13">
    <location>
        <position position="213"/>
    </location>
    <ligand>
        <name>Zn(2+)</name>
        <dbReference type="ChEBI" id="CHEBI:29105"/>
    </ligand>
</feature>
<dbReference type="CDD" id="cd02658">
    <property type="entry name" value="Peptidase_C19B"/>
    <property type="match status" value="1"/>
</dbReference>
<dbReference type="Gene3D" id="3.30.40.10">
    <property type="entry name" value="Zinc/RING finger domain, C3HC4 (zinc finger)"/>
    <property type="match status" value="2"/>
</dbReference>
<keyword evidence="8 11" id="KW-0378">Hydrolase</keyword>
<dbReference type="PANTHER" id="PTHR24006:SF664">
    <property type="entry name" value="UBIQUITIN CARBOXYL-TERMINAL HYDROLASE"/>
    <property type="match status" value="1"/>
</dbReference>
<feature type="domain" description="UBA" evidence="17">
    <location>
        <begin position="596"/>
        <end position="639"/>
    </location>
</feature>
<dbReference type="PROSITE" id="PS50030">
    <property type="entry name" value="UBA"/>
    <property type="match status" value="2"/>
</dbReference>
<dbReference type="InterPro" id="IPR050164">
    <property type="entry name" value="Peptidase_C19"/>
</dbReference>
<evidence type="ECO:0000256" key="10">
    <source>
        <dbReference type="ARBA" id="ARBA00022833"/>
    </source>
</evidence>
<keyword evidence="21" id="KW-1185">Reference proteome</keyword>
<reference evidence="20 21" key="1">
    <citation type="submission" date="2020-05" db="EMBL/GenBank/DDBJ databases">
        <authorList>
            <person name="Casaregola S."/>
            <person name="Devillers H."/>
            <person name="Grondin C."/>
        </authorList>
    </citation>
    <scope>NUCLEOTIDE SEQUENCE [LARGE SCALE GENOMIC DNA]</scope>
    <source>
        <strain evidence="20 21">CLIB 1767</strain>
    </source>
</reference>
<dbReference type="InterPro" id="IPR015940">
    <property type="entry name" value="UBA"/>
</dbReference>
<keyword evidence="10 11" id="KW-0862">Zinc</keyword>
<dbReference type="EC" id="3.4.19.12" evidence="11 15"/>
<dbReference type="PROSITE" id="PS50235">
    <property type="entry name" value="USP_3"/>
    <property type="match status" value="1"/>
</dbReference>
<dbReference type="PIRSF" id="PIRSF016308">
    <property type="entry name" value="UBP"/>
    <property type="match status" value="1"/>
</dbReference>
<evidence type="ECO:0000256" key="5">
    <source>
        <dbReference type="ARBA" id="ARBA00022737"/>
    </source>
</evidence>
<dbReference type="Gene3D" id="1.10.8.10">
    <property type="entry name" value="DNA helicase RuvA subunit, C-terminal domain"/>
    <property type="match status" value="2"/>
</dbReference>
<dbReference type="AlphaFoldDB" id="A0A8H2VHQ9"/>
<keyword evidence="4 11" id="KW-0479">Metal-binding</keyword>
<feature type="binding site" evidence="13">
    <location>
        <position position="193"/>
    </location>
    <ligand>
        <name>Zn(2+)</name>
        <dbReference type="ChEBI" id="CHEBI:29105"/>
    </ligand>
</feature>
<dbReference type="SMART" id="SM00165">
    <property type="entry name" value="UBA"/>
    <property type="match status" value="2"/>
</dbReference>
<evidence type="ECO:0000256" key="13">
    <source>
        <dbReference type="PIRSR" id="PIRSR016308-3"/>
    </source>
</evidence>
<evidence type="ECO:0000313" key="21">
    <source>
        <dbReference type="Proteomes" id="UP000644660"/>
    </source>
</evidence>
<evidence type="ECO:0000313" key="20">
    <source>
        <dbReference type="EMBL" id="CAB4255896.1"/>
    </source>
</evidence>
<comment type="catalytic activity">
    <reaction evidence="1 11 15">
        <text>Thiol-dependent hydrolysis of ester, thioester, amide, peptide and isopeptide bonds formed by the C-terminal Gly of ubiquitin (a 76-residue protein attached to proteins as an intracellular targeting signal).</text>
        <dbReference type="EC" id="3.4.19.12"/>
    </reaction>
</comment>
<evidence type="ECO:0000256" key="12">
    <source>
        <dbReference type="PIRSR" id="PIRSR016308-1"/>
    </source>
</evidence>
<proteinExistence type="inferred from homology"/>
<evidence type="ECO:0000256" key="8">
    <source>
        <dbReference type="ARBA" id="ARBA00022801"/>
    </source>
</evidence>
<dbReference type="Proteomes" id="UP000644660">
    <property type="component" value="Unassembled WGS sequence"/>
</dbReference>
<organism evidence="20 21">
    <name type="scientific">Maudiozyma barnettii</name>
    <dbReference type="NCBI Taxonomy" id="61262"/>
    <lineage>
        <taxon>Eukaryota</taxon>
        <taxon>Fungi</taxon>
        <taxon>Dikarya</taxon>
        <taxon>Ascomycota</taxon>
        <taxon>Saccharomycotina</taxon>
        <taxon>Saccharomycetes</taxon>
        <taxon>Saccharomycetales</taxon>
        <taxon>Saccharomycetaceae</taxon>
        <taxon>Maudiozyma</taxon>
    </lineage>
</organism>
<dbReference type="SMART" id="SM00290">
    <property type="entry name" value="ZnF_UBP"/>
    <property type="match status" value="1"/>
</dbReference>
<dbReference type="CDD" id="cd14296">
    <property type="entry name" value="UBA1_scUBP14_like"/>
    <property type="match status" value="1"/>
</dbReference>
<evidence type="ECO:0000256" key="2">
    <source>
        <dbReference type="ARBA" id="ARBA00009085"/>
    </source>
</evidence>
<evidence type="ECO:0000259" key="18">
    <source>
        <dbReference type="PROSITE" id="PS50235"/>
    </source>
</evidence>
<dbReference type="InterPro" id="IPR041432">
    <property type="entry name" value="UBP13_Znf-UBP_var"/>
</dbReference>
<dbReference type="CDD" id="cd14298">
    <property type="entry name" value="UBA2_scUBP14_like"/>
    <property type="match status" value="1"/>
</dbReference>
<keyword evidence="7 11" id="KW-0833">Ubl conjugation pathway</keyword>
<dbReference type="SUPFAM" id="SSF54001">
    <property type="entry name" value="Cysteine proteinases"/>
    <property type="match status" value="1"/>
</dbReference>
<evidence type="ECO:0000256" key="16">
    <source>
        <dbReference type="SAM" id="MobiDB-lite"/>
    </source>
</evidence>
<comment type="caution">
    <text evidence="20">The sequence shown here is derived from an EMBL/GenBank/DDBJ whole genome shotgun (WGS) entry which is preliminary data.</text>
</comment>
<evidence type="ECO:0000256" key="3">
    <source>
        <dbReference type="ARBA" id="ARBA00022670"/>
    </source>
</evidence>
<evidence type="ECO:0000256" key="11">
    <source>
        <dbReference type="PIRNR" id="PIRNR016308"/>
    </source>
</evidence>
<keyword evidence="9 11" id="KW-0788">Thiol protease</keyword>
<evidence type="ECO:0000256" key="9">
    <source>
        <dbReference type="ARBA" id="ARBA00022807"/>
    </source>
</evidence>
<dbReference type="OrthoDB" id="361536at2759"/>
<feature type="active site" description="Nucleophile" evidence="12">
    <location>
        <position position="334"/>
    </location>
</feature>
<comment type="similarity">
    <text evidence="2 11 15">Belongs to the peptidase C19 family.</text>
</comment>
<dbReference type="Pfam" id="PF02148">
    <property type="entry name" value="zf-UBP"/>
    <property type="match status" value="1"/>
</dbReference>
<evidence type="ECO:0000256" key="6">
    <source>
        <dbReference type="ARBA" id="ARBA00022771"/>
    </source>
</evidence>
<feature type="binding site" evidence="13">
    <location>
        <position position="225"/>
    </location>
    <ligand>
        <name>Zn(2+)</name>
        <dbReference type="ChEBI" id="CHEBI:29105"/>
    </ligand>
</feature>
<dbReference type="PROSITE" id="PS00972">
    <property type="entry name" value="USP_1"/>
    <property type="match status" value="1"/>
</dbReference>
<evidence type="ECO:0000256" key="14">
    <source>
        <dbReference type="PROSITE-ProRule" id="PRU00502"/>
    </source>
</evidence>
<dbReference type="PROSITE" id="PS50271">
    <property type="entry name" value="ZF_UBP"/>
    <property type="match status" value="1"/>
</dbReference>
<dbReference type="GeneID" id="64858960"/>
<dbReference type="Pfam" id="PF00443">
    <property type="entry name" value="UCH"/>
    <property type="match status" value="1"/>
</dbReference>
<dbReference type="InterPro" id="IPR033864">
    <property type="entry name" value="UBA2_scUBP14-like"/>
</dbReference>
<feature type="binding site" evidence="13">
    <location>
        <position position="196"/>
    </location>
    <ligand>
        <name>Zn(2+)</name>
        <dbReference type="ChEBI" id="CHEBI:29105"/>
    </ligand>
</feature>
<dbReference type="GO" id="GO:0008270">
    <property type="term" value="F:zinc ion binding"/>
    <property type="evidence" value="ECO:0007669"/>
    <property type="project" value="UniProtKB-UniRule"/>
</dbReference>
<evidence type="ECO:0000256" key="15">
    <source>
        <dbReference type="RuleBase" id="RU366025"/>
    </source>
</evidence>
<dbReference type="GO" id="GO:0016579">
    <property type="term" value="P:protein deubiquitination"/>
    <property type="evidence" value="ECO:0007669"/>
    <property type="project" value="InterPro"/>
</dbReference>
<dbReference type="InterPro" id="IPR018200">
    <property type="entry name" value="USP_CS"/>
</dbReference>
<dbReference type="InterPro" id="IPR016652">
    <property type="entry name" value="Ubiquitinyl_hydrolase"/>
</dbReference>
<dbReference type="FunFam" id="1.10.8.10:FF:000086">
    <property type="entry name" value="Ubiquitin carboxyl-terminal hydrolase"/>
    <property type="match status" value="1"/>
</dbReference>
<dbReference type="GO" id="GO:0006508">
    <property type="term" value="P:proteolysis"/>
    <property type="evidence" value="ECO:0007669"/>
    <property type="project" value="UniProtKB-KW"/>
</dbReference>
<dbReference type="EMBL" id="CAEFZW010000007">
    <property type="protein sequence ID" value="CAB4255896.1"/>
    <property type="molecule type" value="Genomic_DNA"/>
</dbReference>
<dbReference type="GO" id="GO:0005634">
    <property type="term" value="C:nucleus"/>
    <property type="evidence" value="ECO:0007669"/>
    <property type="project" value="TreeGrafter"/>
</dbReference>
<gene>
    <name evidence="20" type="ORF">KABA2_07S06952</name>
</gene>
<keyword evidence="6 14" id="KW-0863">Zinc-finger</keyword>
<evidence type="ECO:0000259" key="17">
    <source>
        <dbReference type="PROSITE" id="PS50030"/>
    </source>
</evidence>
<dbReference type="GO" id="GO:0005829">
    <property type="term" value="C:cytosol"/>
    <property type="evidence" value="ECO:0007669"/>
    <property type="project" value="TreeGrafter"/>
</dbReference>
<dbReference type="Pfam" id="PF17807">
    <property type="entry name" value="zf-UBP_var"/>
    <property type="match status" value="1"/>
</dbReference>
<dbReference type="Pfam" id="PF00627">
    <property type="entry name" value="UBA"/>
    <property type="match status" value="1"/>
</dbReference>
<feature type="active site" description="Proton acceptor" evidence="12">
    <location>
        <position position="753"/>
    </location>
</feature>
<dbReference type="PANTHER" id="PTHR24006">
    <property type="entry name" value="UBIQUITIN CARBOXYL-TERMINAL HYDROLASE"/>
    <property type="match status" value="1"/>
</dbReference>
<feature type="domain" description="USP" evidence="18">
    <location>
        <begin position="325"/>
        <end position="799"/>
    </location>
</feature>
<evidence type="ECO:0000259" key="19">
    <source>
        <dbReference type="PROSITE" id="PS50271"/>
    </source>
</evidence>
<feature type="domain" description="UBP-type" evidence="19">
    <location>
        <begin position="170"/>
        <end position="281"/>
    </location>
</feature>
<dbReference type="InterPro" id="IPR028889">
    <property type="entry name" value="USP"/>
</dbReference>
<evidence type="ECO:0000256" key="7">
    <source>
        <dbReference type="ARBA" id="ARBA00022786"/>
    </source>
</evidence>
<dbReference type="SUPFAM" id="SSF57850">
    <property type="entry name" value="RING/U-box"/>
    <property type="match status" value="1"/>
</dbReference>
<evidence type="ECO:0000256" key="4">
    <source>
        <dbReference type="ARBA" id="ARBA00022723"/>
    </source>
</evidence>
<dbReference type="SUPFAM" id="SSF46934">
    <property type="entry name" value="UBA-like"/>
    <property type="match status" value="1"/>
</dbReference>
<keyword evidence="5" id="KW-0677">Repeat</keyword>